<dbReference type="EMBL" id="JAHRHJ020000007">
    <property type="protein sequence ID" value="KAH9308233.1"/>
    <property type="molecule type" value="Genomic_DNA"/>
</dbReference>
<feature type="non-terminal residue" evidence="2">
    <location>
        <position position="1"/>
    </location>
</feature>
<evidence type="ECO:0000256" key="1">
    <source>
        <dbReference type="SAM" id="MobiDB-lite"/>
    </source>
</evidence>
<proteinExistence type="predicted"/>
<evidence type="ECO:0000313" key="2">
    <source>
        <dbReference type="EMBL" id="KAH9308233.1"/>
    </source>
</evidence>
<sequence length="80" mass="7713">PTSMATHIPVFGGVFRQGEIIQAFGLTYKSGRGCNSGSGALSQIVGAQFSGTLGALGTTPTGPSKPSGSSGSGGSRGIGP</sequence>
<comment type="caution">
    <text evidence="2">The sequence shown here is derived from an EMBL/GenBank/DDBJ whole genome shotgun (WGS) entry which is preliminary data.</text>
</comment>
<feature type="region of interest" description="Disordered" evidence="1">
    <location>
        <begin position="52"/>
        <end position="80"/>
    </location>
</feature>
<dbReference type="Proteomes" id="UP000824469">
    <property type="component" value="Unassembled WGS sequence"/>
</dbReference>
<protein>
    <submittedName>
        <fullName evidence="2">Uncharacterized protein</fullName>
    </submittedName>
</protein>
<reference evidence="2 3" key="1">
    <citation type="journal article" date="2021" name="Nat. Plants">
        <title>The Taxus genome provides insights into paclitaxel biosynthesis.</title>
        <authorList>
            <person name="Xiong X."/>
            <person name="Gou J."/>
            <person name="Liao Q."/>
            <person name="Li Y."/>
            <person name="Zhou Q."/>
            <person name="Bi G."/>
            <person name="Li C."/>
            <person name="Du R."/>
            <person name="Wang X."/>
            <person name="Sun T."/>
            <person name="Guo L."/>
            <person name="Liang H."/>
            <person name="Lu P."/>
            <person name="Wu Y."/>
            <person name="Zhang Z."/>
            <person name="Ro D.K."/>
            <person name="Shang Y."/>
            <person name="Huang S."/>
            <person name="Yan J."/>
        </authorList>
    </citation>
    <scope>NUCLEOTIDE SEQUENCE [LARGE SCALE GENOMIC DNA]</scope>
    <source>
        <strain evidence="2">Ta-2019</strain>
    </source>
</reference>
<feature type="non-terminal residue" evidence="2">
    <location>
        <position position="80"/>
    </location>
</feature>
<evidence type="ECO:0000313" key="3">
    <source>
        <dbReference type="Proteomes" id="UP000824469"/>
    </source>
</evidence>
<dbReference type="AlphaFoldDB" id="A0AA38FT01"/>
<gene>
    <name evidence="2" type="ORF">KI387_036144</name>
</gene>
<feature type="compositionally biased region" description="Low complexity" evidence="1">
    <location>
        <begin position="52"/>
        <end position="69"/>
    </location>
</feature>
<accession>A0AA38FT01</accession>
<name>A0AA38FT01_TAXCH</name>
<feature type="compositionally biased region" description="Gly residues" evidence="1">
    <location>
        <begin position="70"/>
        <end position="80"/>
    </location>
</feature>
<organism evidence="2 3">
    <name type="scientific">Taxus chinensis</name>
    <name type="common">Chinese yew</name>
    <name type="synonym">Taxus wallichiana var. chinensis</name>
    <dbReference type="NCBI Taxonomy" id="29808"/>
    <lineage>
        <taxon>Eukaryota</taxon>
        <taxon>Viridiplantae</taxon>
        <taxon>Streptophyta</taxon>
        <taxon>Embryophyta</taxon>
        <taxon>Tracheophyta</taxon>
        <taxon>Spermatophyta</taxon>
        <taxon>Pinopsida</taxon>
        <taxon>Pinidae</taxon>
        <taxon>Conifers II</taxon>
        <taxon>Cupressales</taxon>
        <taxon>Taxaceae</taxon>
        <taxon>Taxus</taxon>
    </lineage>
</organism>
<keyword evidence="3" id="KW-1185">Reference proteome</keyword>